<dbReference type="InterPro" id="IPR029058">
    <property type="entry name" value="AB_hydrolase_fold"/>
</dbReference>
<reference evidence="2 3" key="1">
    <citation type="submission" date="2016-10" db="EMBL/GenBank/DDBJ databases">
        <authorList>
            <person name="de Groot N.N."/>
        </authorList>
    </citation>
    <scope>NUCLEOTIDE SEQUENCE [LARGE SCALE GENOMIC DNA]</scope>
    <source>
        <strain evidence="2 3">DSM 18180</strain>
    </source>
</reference>
<keyword evidence="3" id="KW-1185">Reference proteome</keyword>
<evidence type="ECO:0000259" key="1">
    <source>
        <dbReference type="Pfam" id="PF00561"/>
    </source>
</evidence>
<dbReference type="SUPFAM" id="SSF53474">
    <property type="entry name" value="alpha/beta-Hydrolases"/>
    <property type="match status" value="1"/>
</dbReference>
<dbReference type="EMBL" id="FPKV01000001">
    <property type="protein sequence ID" value="SFZ89212.1"/>
    <property type="molecule type" value="Genomic_DNA"/>
</dbReference>
<dbReference type="AlphaFoldDB" id="A0A1K2I9W3"/>
<dbReference type="InterPro" id="IPR000073">
    <property type="entry name" value="AB_hydrolase_1"/>
</dbReference>
<dbReference type="OrthoDB" id="9785847at2"/>
<dbReference type="RefSeq" id="WP_072399548.1">
    <property type="nucleotide sequence ID" value="NZ_FPKV01000001.1"/>
</dbReference>
<protein>
    <submittedName>
        <fullName evidence="2">Pimeloyl-ACP methyl ester carboxylesterase</fullName>
    </submittedName>
</protein>
<dbReference type="Pfam" id="PF00561">
    <property type="entry name" value="Abhydrolase_1"/>
    <property type="match status" value="1"/>
</dbReference>
<gene>
    <name evidence="2" type="ORF">SAMN05428642_10144</name>
</gene>
<evidence type="ECO:0000313" key="2">
    <source>
        <dbReference type="EMBL" id="SFZ89212.1"/>
    </source>
</evidence>
<dbReference type="PANTHER" id="PTHR46438">
    <property type="entry name" value="ALPHA/BETA-HYDROLASES SUPERFAMILY PROTEIN"/>
    <property type="match status" value="1"/>
</dbReference>
<accession>A0A1K2I9W3</accession>
<dbReference type="Proteomes" id="UP000182544">
    <property type="component" value="Unassembled WGS sequence"/>
</dbReference>
<sequence length="275" mass="31245">MNQNLLKRIGFLLNLISQFSSKLAAKLAILLFSKPQKGRLKGTDSPFLKSATQEVLKYEDISIMTYHWKGTKDTILLTHGWESNSYRWKDLIKILKKLDYNIISIDAPAHGNSGSKIFNALLYSECINVVAKKFNANVIIGHSVGGMASVFCQHKYQLPSIKKLVLLGAPSNFTGIFDRYSKMMGYNKKVLNAMNQYVLKKFNHLPEYFSAARFSNEISSKGLIIHDKKDRIIPYNDALDFKNHYSNAKLISTKGFGHGLKSEKVYNHILEFLND</sequence>
<name>A0A1K2I9W3_9FLAO</name>
<dbReference type="PANTHER" id="PTHR46438:SF11">
    <property type="entry name" value="LIPASE-RELATED"/>
    <property type="match status" value="1"/>
</dbReference>
<evidence type="ECO:0000313" key="3">
    <source>
        <dbReference type="Proteomes" id="UP000182544"/>
    </source>
</evidence>
<proteinExistence type="predicted"/>
<dbReference type="STRING" id="369401.SAMN05428642_10144"/>
<feature type="domain" description="AB hydrolase-1" evidence="1">
    <location>
        <begin position="74"/>
        <end position="175"/>
    </location>
</feature>
<dbReference type="Gene3D" id="3.40.50.1820">
    <property type="entry name" value="alpha/beta hydrolase"/>
    <property type="match status" value="1"/>
</dbReference>
<organism evidence="2 3">
    <name type="scientific">Flaviramulus basaltis</name>
    <dbReference type="NCBI Taxonomy" id="369401"/>
    <lineage>
        <taxon>Bacteria</taxon>
        <taxon>Pseudomonadati</taxon>
        <taxon>Bacteroidota</taxon>
        <taxon>Flavobacteriia</taxon>
        <taxon>Flavobacteriales</taxon>
        <taxon>Flavobacteriaceae</taxon>
        <taxon>Flaviramulus</taxon>
    </lineage>
</organism>